<comment type="caution">
    <text evidence="10">The sequence shown here is derived from an EMBL/GenBank/DDBJ whole genome shotgun (WGS) entry which is preliminary data.</text>
</comment>
<comment type="subcellular location">
    <subcellularLocation>
        <location evidence="1">Cell inner membrane</location>
        <topology evidence="1">Single-pass membrane protein</topology>
    </subcellularLocation>
</comment>
<proteinExistence type="inferred from homology"/>
<comment type="similarity">
    <text evidence="2">Belongs to the GSP I family.</text>
</comment>
<dbReference type="Proteomes" id="UP001196980">
    <property type="component" value="Unassembled WGS sequence"/>
</dbReference>
<name>A0ABS6RXU9_9BACT</name>
<evidence type="ECO:0000313" key="11">
    <source>
        <dbReference type="Proteomes" id="UP001196980"/>
    </source>
</evidence>
<sequence>MSYNRGDAFKREGFTLIEIMVAITIIAVGITAIVQLFSGSLRLVSSSEGYTRAVVMAQSKLRAVLADSNLTEEEYTERADNADYTYHVAIVQVDQDRTETLQYDLYAIKVTVKWQSGSHEKSYPLNTLYAKKKDTVAKSVQ</sequence>
<evidence type="ECO:0000256" key="7">
    <source>
        <dbReference type="ARBA" id="ARBA00022989"/>
    </source>
</evidence>
<dbReference type="RefSeq" id="WP_218252094.1">
    <property type="nucleotide sequence ID" value="NZ_JABXWD010000110.1"/>
</dbReference>
<dbReference type="InterPro" id="IPR010052">
    <property type="entry name" value="T2SS_protein-GspI"/>
</dbReference>
<dbReference type="NCBIfam" id="TIGR02532">
    <property type="entry name" value="IV_pilin_GFxxxE"/>
    <property type="match status" value="1"/>
</dbReference>
<evidence type="ECO:0000313" key="10">
    <source>
        <dbReference type="EMBL" id="MBV6341459.1"/>
    </source>
</evidence>
<evidence type="ECO:0000256" key="6">
    <source>
        <dbReference type="ARBA" id="ARBA00022692"/>
    </source>
</evidence>
<evidence type="ECO:0000256" key="2">
    <source>
        <dbReference type="ARBA" id="ARBA00008358"/>
    </source>
</evidence>
<keyword evidence="3" id="KW-1003">Cell membrane</keyword>
<reference evidence="10 11" key="1">
    <citation type="journal article" date="2020" name="J Geophys Res Biogeosci">
        <title>Magnetotaxis as an Adaptation to Enable Bacterial Shuttling of Microbial Sulfur and Sulfur Cycling Across Aquatic Oxic#Anoxic Interfaces.</title>
        <authorList>
            <person name="Li J."/>
            <person name="Liu P."/>
            <person name="Wang J."/>
            <person name="Roberts A.P."/>
            <person name="Pan Y."/>
        </authorList>
    </citation>
    <scope>NUCLEOTIDE SEQUENCE [LARGE SCALE GENOMIC DNA]</scope>
    <source>
        <strain evidence="10 11">MYR-1_YQ</strain>
    </source>
</reference>
<gene>
    <name evidence="10" type="ORF">HWQ67_07660</name>
</gene>
<dbReference type="EMBL" id="JABXWD010000110">
    <property type="protein sequence ID" value="MBV6341459.1"/>
    <property type="molecule type" value="Genomic_DNA"/>
</dbReference>
<feature type="transmembrane region" description="Helical" evidence="9">
    <location>
        <begin position="14"/>
        <end position="37"/>
    </location>
</feature>
<protein>
    <submittedName>
        <fullName evidence="10">Prepilin-type N-terminal cleavage/methylation domain-containing protein</fullName>
    </submittedName>
</protein>
<dbReference type="PROSITE" id="PS00409">
    <property type="entry name" value="PROKAR_NTER_METHYL"/>
    <property type="match status" value="1"/>
</dbReference>
<evidence type="ECO:0000256" key="1">
    <source>
        <dbReference type="ARBA" id="ARBA00004377"/>
    </source>
</evidence>
<evidence type="ECO:0000256" key="9">
    <source>
        <dbReference type="SAM" id="Phobius"/>
    </source>
</evidence>
<keyword evidence="6 9" id="KW-0812">Transmembrane</keyword>
<accession>A0ABS6RXU9</accession>
<organism evidence="10 11">
    <name type="scientific">Candidatus Magnetobacterium casense</name>
    <dbReference type="NCBI Taxonomy" id="1455061"/>
    <lineage>
        <taxon>Bacteria</taxon>
        <taxon>Pseudomonadati</taxon>
        <taxon>Nitrospirota</taxon>
        <taxon>Thermodesulfovibrionia</taxon>
        <taxon>Thermodesulfovibrionales</taxon>
        <taxon>Candidatus Magnetobacteriaceae</taxon>
        <taxon>Candidatus Magnetobacterium</taxon>
    </lineage>
</organism>
<dbReference type="PANTHER" id="PTHR38779:SF2">
    <property type="entry name" value="TYPE II SECRETION SYSTEM PROTEIN I-RELATED"/>
    <property type="match status" value="1"/>
</dbReference>
<evidence type="ECO:0000256" key="4">
    <source>
        <dbReference type="ARBA" id="ARBA00022481"/>
    </source>
</evidence>
<dbReference type="Pfam" id="PF07963">
    <property type="entry name" value="N_methyl"/>
    <property type="match status" value="1"/>
</dbReference>
<dbReference type="PANTHER" id="PTHR38779">
    <property type="entry name" value="TYPE II SECRETION SYSTEM PROTEIN I-RELATED"/>
    <property type="match status" value="1"/>
</dbReference>
<keyword evidence="4" id="KW-0488">Methylation</keyword>
<evidence type="ECO:0000256" key="3">
    <source>
        <dbReference type="ARBA" id="ARBA00022475"/>
    </source>
</evidence>
<keyword evidence="7 9" id="KW-1133">Transmembrane helix</keyword>
<keyword evidence="8 9" id="KW-0472">Membrane</keyword>
<keyword evidence="5" id="KW-0997">Cell inner membrane</keyword>
<evidence type="ECO:0000256" key="5">
    <source>
        <dbReference type="ARBA" id="ARBA00022519"/>
    </source>
</evidence>
<dbReference type="InterPro" id="IPR012902">
    <property type="entry name" value="N_methyl_site"/>
</dbReference>
<keyword evidence="11" id="KW-1185">Reference proteome</keyword>
<evidence type="ECO:0000256" key="8">
    <source>
        <dbReference type="ARBA" id="ARBA00023136"/>
    </source>
</evidence>